<keyword evidence="7" id="KW-1006">Bacterial flagellum protein export</keyword>
<gene>
    <name evidence="10" type="ORF">SAMN05421686_10459</name>
</gene>
<dbReference type="EMBL" id="FTOH01000004">
    <property type="protein sequence ID" value="SIS74510.1"/>
    <property type="molecule type" value="Genomic_DNA"/>
</dbReference>
<keyword evidence="10" id="KW-0966">Cell projection</keyword>
<feature type="region of interest" description="Disordered" evidence="8">
    <location>
        <begin position="303"/>
        <end position="371"/>
    </location>
</feature>
<organism evidence="10 11">
    <name type="scientific">Thalassolituus maritimus</name>
    <dbReference type="NCBI Taxonomy" id="484498"/>
    <lineage>
        <taxon>Bacteria</taxon>
        <taxon>Pseudomonadati</taxon>
        <taxon>Pseudomonadota</taxon>
        <taxon>Gammaproteobacteria</taxon>
        <taxon>Oceanospirillales</taxon>
        <taxon>Oceanospirillaceae</taxon>
        <taxon>Thalassolituus</taxon>
    </lineage>
</organism>
<keyword evidence="10" id="KW-0282">Flagellum</keyword>
<dbReference type="STRING" id="484498.SAMN05421686_10459"/>
<evidence type="ECO:0000256" key="1">
    <source>
        <dbReference type="ARBA" id="ARBA00003041"/>
    </source>
</evidence>
<dbReference type="GO" id="GO:0044781">
    <property type="term" value="P:bacterial-type flagellum organization"/>
    <property type="evidence" value="ECO:0007669"/>
    <property type="project" value="UniProtKB-KW"/>
</dbReference>
<comment type="similarity">
    <text evidence="2">Belongs to the FliH family.</text>
</comment>
<evidence type="ECO:0000313" key="11">
    <source>
        <dbReference type="Proteomes" id="UP000185639"/>
    </source>
</evidence>
<feature type="region of interest" description="Disordered" evidence="8">
    <location>
        <begin position="1"/>
        <end position="61"/>
    </location>
</feature>
<protein>
    <recommendedName>
        <fullName evidence="3">Flagellar assembly protein FliH</fullName>
    </recommendedName>
</protein>
<evidence type="ECO:0000256" key="3">
    <source>
        <dbReference type="ARBA" id="ARBA00016507"/>
    </source>
</evidence>
<dbReference type="GO" id="GO:0005829">
    <property type="term" value="C:cytosol"/>
    <property type="evidence" value="ECO:0007669"/>
    <property type="project" value="TreeGrafter"/>
</dbReference>
<accession>A0A1N7LL03</accession>
<feature type="compositionally biased region" description="Polar residues" evidence="8">
    <location>
        <begin position="305"/>
        <end position="348"/>
    </location>
</feature>
<sequence length="371" mass="40030">MTELKKRDAPIPAESAEEARPWRLPFWTEPPVHTVEREPDPDAEKVDAESADDDSPPNFPTAEELEAIRREAYNAGLEQGLVEGRQQGHKDGYDAGFAEGQADGQAKGFDAGKKEGSTAGFQEGKALGSQEVTDEAQRLRQINATLTAALKEREAELPEVMLMLLTRLAEQVLEHELNSGADSIAQFVDKAIAALPSGETLAKVYVSEADSELLASHSVANKLLVDKTLNAGECRVESENTLVEYSVSESLQQTIVALASKLLTASDGYPDDASGESALIDVPEDTSSEDVLDDYDDTEEIIQGDIQQPEASTSEALKSETQQSEAEQPETENGSGSEQSTEQNTQTDTEPDTNPDSTTEESDDDSEQPLA</sequence>
<dbReference type="AlphaFoldDB" id="A0A1N7LL03"/>
<feature type="domain" description="Flagellar assembly protein FliH/Type III secretion system HrpE" evidence="9">
    <location>
        <begin position="135"/>
        <end position="253"/>
    </location>
</feature>
<feature type="region of interest" description="Disordered" evidence="8">
    <location>
        <begin position="97"/>
        <end position="120"/>
    </location>
</feature>
<reference evidence="11" key="1">
    <citation type="submission" date="2017-01" db="EMBL/GenBank/DDBJ databases">
        <authorList>
            <person name="Varghese N."/>
            <person name="Submissions S."/>
        </authorList>
    </citation>
    <scope>NUCLEOTIDE SEQUENCE [LARGE SCALE GENOMIC DNA]</scope>
    <source>
        <strain evidence="11">DSM 24913</strain>
    </source>
</reference>
<evidence type="ECO:0000259" key="9">
    <source>
        <dbReference type="Pfam" id="PF02108"/>
    </source>
</evidence>
<feature type="compositionally biased region" description="Acidic residues" evidence="8">
    <location>
        <begin position="349"/>
        <end position="371"/>
    </location>
</feature>
<dbReference type="GO" id="GO:0015031">
    <property type="term" value="P:protein transport"/>
    <property type="evidence" value="ECO:0007669"/>
    <property type="project" value="UniProtKB-KW"/>
</dbReference>
<dbReference type="Proteomes" id="UP000185639">
    <property type="component" value="Unassembled WGS sequence"/>
</dbReference>
<evidence type="ECO:0000256" key="7">
    <source>
        <dbReference type="ARBA" id="ARBA00023225"/>
    </source>
</evidence>
<dbReference type="InterPro" id="IPR018035">
    <property type="entry name" value="Flagellar_FliH/T3SS_HrpE"/>
</dbReference>
<evidence type="ECO:0000256" key="4">
    <source>
        <dbReference type="ARBA" id="ARBA00022448"/>
    </source>
</evidence>
<evidence type="ECO:0000256" key="2">
    <source>
        <dbReference type="ARBA" id="ARBA00006602"/>
    </source>
</evidence>
<dbReference type="InterPro" id="IPR051472">
    <property type="entry name" value="T3SS_Stator/FliH"/>
</dbReference>
<evidence type="ECO:0000256" key="5">
    <source>
        <dbReference type="ARBA" id="ARBA00022795"/>
    </source>
</evidence>
<dbReference type="PANTHER" id="PTHR34982">
    <property type="entry name" value="YOP PROTEINS TRANSLOCATION PROTEIN L"/>
    <property type="match status" value="1"/>
</dbReference>
<keyword evidence="11" id="KW-1185">Reference proteome</keyword>
<dbReference type="RefSeq" id="WP_076514936.1">
    <property type="nucleotide sequence ID" value="NZ_FTOH01000004.1"/>
</dbReference>
<keyword evidence="5" id="KW-1005">Bacterial flagellum biogenesis</keyword>
<keyword evidence="4" id="KW-0813">Transport</keyword>
<feature type="compositionally biased region" description="Basic and acidic residues" evidence="8">
    <location>
        <begin position="34"/>
        <end position="48"/>
    </location>
</feature>
<proteinExistence type="inferred from homology"/>
<comment type="function">
    <text evidence="1">Needed for flagellar regrowth and assembly.</text>
</comment>
<dbReference type="OrthoDB" id="8480773at2"/>
<name>A0A1N7LL03_9GAMM</name>
<keyword evidence="10" id="KW-0969">Cilium</keyword>
<dbReference type="Pfam" id="PF02108">
    <property type="entry name" value="FliH"/>
    <property type="match status" value="1"/>
</dbReference>
<evidence type="ECO:0000256" key="6">
    <source>
        <dbReference type="ARBA" id="ARBA00022927"/>
    </source>
</evidence>
<evidence type="ECO:0000313" key="10">
    <source>
        <dbReference type="EMBL" id="SIS74510.1"/>
    </source>
</evidence>
<keyword evidence="6" id="KW-0653">Protein transport</keyword>
<dbReference type="PANTHER" id="PTHR34982:SF1">
    <property type="entry name" value="FLAGELLAR ASSEMBLY PROTEIN FLIH"/>
    <property type="match status" value="1"/>
</dbReference>
<evidence type="ECO:0000256" key="8">
    <source>
        <dbReference type="SAM" id="MobiDB-lite"/>
    </source>
</evidence>